<evidence type="ECO:0000313" key="2">
    <source>
        <dbReference type="Proteomes" id="UP000552757"/>
    </source>
</evidence>
<comment type="caution">
    <text evidence="1">The sequence shown here is derived from an EMBL/GenBank/DDBJ whole genome shotgun (WGS) entry which is preliminary data.</text>
</comment>
<evidence type="ECO:0000313" key="1">
    <source>
        <dbReference type="EMBL" id="MBB3983609.1"/>
    </source>
</evidence>
<proteinExistence type="predicted"/>
<name>A0A7W6DR29_9SPHN</name>
<keyword evidence="2" id="KW-1185">Reference proteome</keyword>
<protein>
    <submittedName>
        <fullName evidence="1">Uncharacterized protein</fullName>
    </submittedName>
</protein>
<dbReference type="Proteomes" id="UP000552757">
    <property type="component" value="Unassembled WGS sequence"/>
</dbReference>
<dbReference type="EMBL" id="JACIEB010000010">
    <property type="protein sequence ID" value="MBB3983609.1"/>
    <property type="molecule type" value="Genomic_DNA"/>
</dbReference>
<organism evidence="1 2">
    <name type="scientific">Sphingobium fontiphilum</name>
    <dbReference type="NCBI Taxonomy" id="944425"/>
    <lineage>
        <taxon>Bacteria</taxon>
        <taxon>Pseudomonadati</taxon>
        <taxon>Pseudomonadota</taxon>
        <taxon>Alphaproteobacteria</taxon>
        <taxon>Sphingomonadales</taxon>
        <taxon>Sphingomonadaceae</taxon>
        <taxon>Sphingobium</taxon>
    </lineage>
</organism>
<dbReference type="AlphaFoldDB" id="A0A7W6DR29"/>
<dbReference type="RefSeq" id="WP_246344734.1">
    <property type="nucleotide sequence ID" value="NZ_JACIEB010000010.1"/>
</dbReference>
<reference evidence="1 2" key="1">
    <citation type="submission" date="2020-08" db="EMBL/GenBank/DDBJ databases">
        <title>Genomic Encyclopedia of Type Strains, Phase IV (KMG-IV): sequencing the most valuable type-strain genomes for metagenomic binning, comparative biology and taxonomic classification.</title>
        <authorList>
            <person name="Goeker M."/>
        </authorList>
    </citation>
    <scope>NUCLEOTIDE SEQUENCE [LARGE SCALE GENOMIC DNA]</scope>
    <source>
        <strain evidence="1 2">DSM 29348</strain>
    </source>
</reference>
<accession>A0A7W6DR29</accession>
<sequence length="107" mass="11719">MRHDTTLAIRADLIRRIDALAGQRGHLSVPRIHDEVDQIRHIARSFRLDALEGLAATLQSALSLNGHGPVVLSYLDLMREALGMEVDIGVMPPAYAVAIRPVARPHA</sequence>
<gene>
    <name evidence="1" type="ORF">GGR44_003305</name>
</gene>